<dbReference type="PANTHER" id="PTHR47219">
    <property type="entry name" value="RAB GTPASE-ACTIVATING PROTEIN 1-LIKE"/>
    <property type="match status" value="1"/>
</dbReference>
<evidence type="ECO:0000259" key="1">
    <source>
        <dbReference type="PROSITE" id="PS50086"/>
    </source>
</evidence>
<accession>A0A8C4NI63</accession>
<dbReference type="InterPro" id="IPR000195">
    <property type="entry name" value="Rab-GAP-TBC_dom"/>
</dbReference>
<evidence type="ECO:0000313" key="2">
    <source>
        <dbReference type="Ensembl" id="ENSEBUP00000002789.1"/>
    </source>
</evidence>
<reference evidence="2" key="1">
    <citation type="submission" date="2025-08" db="UniProtKB">
        <authorList>
            <consortium name="Ensembl"/>
        </authorList>
    </citation>
    <scope>IDENTIFICATION</scope>
</reference>
<reference evidence="2" key="2">
    <citation type="submission" date="2025-09" db="UniProtKB">
        <authorList>
            <consortium name="Ensembl"/>
        </authorList>
    </citation>
    <scope>IDENTIFICATION</scope>
</reference>
<dbReference type="InterPro" id="IPR050302">
    <property type="entry name" value="Rab_GAP_TBC_domain"/>
</dbReference>
<sequence>MICNNNLCLDLYSSYKMQNNFLNKEIMELNDLWKGVQQRGKMLHEKNIQLEARLCQVESKHLILLQEVAESVRAGHASSSQEVVSQLIEEAMEPNGVHSSANHIFYQVDQRVLKDLVLEKLPRLTSHFEHHHVDLSLITFNWFLVLFVDCVLPDLLFRIWDACLYEGSKVIFRYALAFFKYKEEDILKLENQGSILIYLRCFTRSFVDAKQLATIAFGDMNPFPMRQITQRRAFYLEKVRTELGELERIRQAFVRDRVDCHTDQGFLSDEDDDA</sequence>
<dbReference type="Proteomes" id="UP000694388">
    <property type="component" value="Unplaced"/>
</dbReference>
<feature type="domain" description="Rab-GAP TBC" evidence="1">
    <location>
        <begin position="1"/>
        <end position="167"/>
    </location>
</feature>
<dbReference type="SUPFAM" id="SSF47923">
    <property type="entry name" value="Ypt/Rab-GAP domain of gyp1p"/>
    <property type="match status" value="1"/>
</dbReference>
<dbReference type="GO" id="GO:0031267">
    <property type="term" value="F:small GTPase binding"/>
    <property type="evidence" value="ECO:0007669"/>
    <property type="project" value="TreeGrafter"/>
</dbReference>
<name>A0A8C4NI63_EPTBU</name>
<dbReference type="GO" id="GO:0005096">
    <property type="term" value="F:GTPase activator activity"/>
    <property type="evidence" value="ECO:0007669"/>
    <property type="project" value="TreeGrafter"/>
</dbReference>
<organism evidence="2 3">
    <name type="scientific">Eptatretus burgeri</name>
    <name type="common">Inshore hagfish</name>
    <dbReference type="NCBI Taxonomy" id="7764"/>
    <lineage>
        <taxon>Eukaryota</taxon>
        <taxon>Metazoa</taxon>
        <taxon>Chordata</taxon>
        <taxon>Craniata</taxon>
        <taxon>Vertebrata</taxon>
        <taxon>Cyclostomata</taxon>
        <taxon>Myxini</taxon>
        <taxon>Myxiniformes</taxon>
        <taxon>Myxinidae</taxon>
        <taxon>Eptatretinae</taxon>
        <taxon>Eptatretus</taxon>
    </lineage>
</organism>
<dbReference type="PANTHER" id="PTHR47219:SF20">
    <property type="entry name" value="TBC1 DOMAIN FAMILY MEMBER 2B"/>
    <property type="match status" value="1"/>
</dbReference>
<dbReference type="Pfam" id="PF00566">
    <property type="entry name" value="RabGAP-TBC"/>
    <property type="match status" value="1"/>
</dbReference>
<dbReference type="Ensembl" id="ENSEBUT00000003150.1">
    <property type="protein sequence ID" value="ENSEBUP00000002789.1"/>
    <property type="gene ID" value="ENSEBUG00000002076.1"/>
</dbReference>
<evidence type="ECO:0000313" key="3">
    <source>
        <dbReference type="Proteomes" id="UP000694388"/>
    </source>
</evidence>
<dbReference type="PROSITE" id="PS50086">
    <property type="entry name" value="TBC_RABGAP"/>
    <property type="match status" value="1"/>
</dbReference>
<dbReference type="Gene3D" id="1.10.472.80">
    <property type="entry name" value="Ypt/Rab-GAP domain of gyp1p, domain 3"/>
    <property type="match status" value="1"/>
</dbReference>
<dbReference type="AlphaFoldDB" id="A0A8C4NI63"/>
<keyword evidence="3" id="KW-1185">Reference proteome</keyword>
<protein>
    <recommendedName>
        <fullName evidence="1">Rab-GAP TBC domain-containing protein</fullName>
    </recommendedName>
</protein>
<dbReference type="FunFam" id="1.10.472.80:FF:000018">
    <property type="entry name" value="TBC1 domain family member 2B"/>
    <property type="match status" value="1"/>
</dbReference>
<dbReference type="InterPro" id="IPR035969">
    <property type="entry name" value="Rab-GAP_TBC_sf"/>
</dbReference>
<proteinExistence type="predicted"/>